<evidence type="ECO:0000313" key="3">
    <source>
        <dbReference type="Proteomes" id="UP001159427"/>
    </source>
</evidence>
<proteinExistence type="predicted"/>
<protein>
    <submittedName>
        <fullName evidence="2">Uncharacterized protein</fullName>
    </submittedName>
</protein>
<keyword evidence="1" id="KW-0812">Transmembrane</keyword>
<organism evidence="2 3">
    <name type="scientific">Porites evermanni</name>
    <dbReference type="NCBI Taxonomy" id="104178"/>
    <lineage>
        <taxon>Eukaryota</taxon>
        <taxon>Metazoa</taxon>
        <taxon>Cnidaria</taxon>
        <taxon>Anthozoa</taxon>
        <taxon>Hexacorallia</taxon>
        <taxon>Scleractinia</taxon>
        <taxon>Fungiina</taxon>
        <taxon>Poritidae</taxon>
        <taxon>Porites</taxon>
    </lineage>
</organism>
<dbReference type="Proteomes" id="UP001159427">
    <property type="component" value="Unassembled WGS sequence"/>
</dbReference>
<gene>
    <name evidence="2" type="ORF">PEVE_00011926</name>
</gene>
<comment type="caution">
    <text evidence="2">The sequence shown here is derived from an EMBL/GenBank/DDBJ whole genome shotgun (WGS) entry which is preliminary data.</text>
</comment>
<dbReference type="EMBL" id="CALNXI010001871">
    <property type="protein sequence ID" value="CAH3178711.1"/>
    <property type="molecule type" value="Genomic_DNA"/>
</dbReference>
<keyword evidence="3" id="KW-1185">Reference proteome</keyword>
<reference evidence="2 3" key="1">
    <citation type="submission" date="2022-05" db="EMBL/GenBank/DDBJ databases">
        <authorList>
            <consortium name="Genoscope - CEA"/>
            <person name="William W."/>
        </authorList>
    </citation>
    <scope>NUCLEOTIDE SEQUENCE [LARGE SCALE GENOMIC DNA]</scope>
</reference>
<feature type="transmembrane region" description="Helical" evidence="1">
    <location>
        <begin position="32"/>
        <end position="51"/>
    </location>
</feature>
<sequence length="114" mass="12748">MGEVLCKHGSLVAVVVDPCSCVCYTGWMSWDFFSMGLASLFLAALALRVVCSKPYICANSLYLFEVNWGPYVRETVQWYAIASEMRFGKVYDGRGLSVCRRVRLIEVTLVVCGD</sequence>
<accession>A0ABN8RHL8</accession>
<keyword evidence="1" id="KW-0472">Membrane</keyword>
<keyword evidence="1" id="KW-1133">Transmembrane helix</keyword>
<evidence type="ECO:0000256" key="1">
    <source>
        <dbReference type="SAM" id="Phobius"/>
    </source>
</evidence>
<name>A0ABN8RHL8_9CNID</name>
<evidence type="ECO:0000313" key="2">
    <source>
        <dbReference type="EMBL" id="CAH3178711.1"/>
    </source>
</evidence>